<proteinExistence type="predicted"/>
<name>A0A420HDU1_9PEZI</name>
<comment type="caution">
    <text evidence="3">The sequence shown here is derived from an EMBL/GenBank/DDBJ whole genome shotgun (WGS) entry which is preliminary data.</text>
</comment>
<evidence type="ECO:0000313" key="4">
    <source>
        <dbReference type="Proteomes" id="UP000285405"/>
    </source>
</evidence>
<organism evidence="3 4">
    <name type="scientific">Golovinomyces cichoracearum</name>
    <dbReference type="NCBI Taxonomy" id="62708"/>
    <lineage>
        <taxon>Eukaryota</taxon>
        <taxon>Fungi</taxon>
        <taxon>Dikarya</taxon>
        <taxon>Ascomycota</taxon>
        <taxon>Pezizomycotina</taxon>
        <taxon>Leotiomycetes</taxon>
        <taxon>Erysiphales</taxon>
        <taxon>Erysiphaceae</taxon>
        <taxon>Golovinomyces</taxon>
    </lineage>
</organism>
<dbReference type="GO" id="GO:0000390">
    <property type="term" value="P:spliceosomal complex disassembly"/>
    <property type="evidence" value="ECO:0007669"/>
    <property type="project" value="InterPro"/>
</dbReference>
<dbReference type="GO" id="GO:0071008">
    <property type="term" value="C:U2-type post-mRNA release spliceosomal complex"/>
    <property type="evidence" value="ECO:0007669"/>
    <property type="project" value="InterPro"/>
</dbReference>
<dbReference type="Proteomes" id="UP000285405">
    <property type="component" value="Unassembled WGS sequence"/>
</dbReference>
<evidence type="ECO:0000256" key="2">
    <source>
        <dbReference type="SAM" id="MobiDB-lite"/>
    </source>
</evidence>
<protein>
    <submittedName>
        <fullName evidence="3">Uncharacterized protein</fullName>
    </submittedName>
</protein>
<dbReference type="Pfam" id="PF15458">
    <property type="entry name" value="NTR2"/>
    <property type="match status" value="1"/>
</dbReference>
<dbReference type="AlphaFoldDB" id="A0A420HDU1"/>
<feature type="compositionally biased region" description="Polar residues" evidence="2">
    <location>
        <begin position="24"/>
        <end position="41"/>
    </location>
</feature>
<reference evidence="3 4" key="1">
    <citation type="journal article" date="2018" name="BMC Genomics">
        <title>Comparative genome analyses reveal sequence features reflecting distinct modes of host-adaptation between dicot and monocot powdery mildew.</title>
        <authorList>
            <person name="Wu Y."/>
            <person name="Ma X."/>
            <person name="Pan Z."/>
            <person name="Kale S.D."/>
            <person name="Song Y."/>
            <person name="King H."/>
            <person name="Zhang Q."/>
            <person name="Presley C."/>
            <person name="Deng X."/>
            <person name="Wei C.I."/>
            <person name="Xiao S."/>
        </authorList>
    </citation>
    <scope>NUCLEOTIDE SEQUENCE [LARGE SCALE GENOMIC DNA]</scope>
    <source>
        <strain evidence="3">UCSC1</strain>
    </source>
</reference>
<accession>A0A420HDU1</accession>
<dbReference type="InterPro" id="IPR028211">
    <property type="entry name" value="Ntr2"/>
</dbReference>
<evidence type="ECO:0000256" key="1">
    <source>
        <dbReference type="SAM" id="Coils"/>
    </source>
</evidence>
<sequence>MSASFKSRRKAIKIVVDEGDEVANNPSTNQTSISKSDLETSQTVKYGTVDSRYKVSTLESADGKNISDVSPVINMRKSKKKKTNMSSRLSFGSVDGVLEDSSDAAAVDENLTNRSIMPRRKMAEAVRLRKGLSFQKLYGRLPESHKDTPTYSKDYLNELKSSTPTKRHELYDLEPVDEHEERVAISVFQEQTTVLPNGNIAVIPSEAEIREKKERRAKLSQEADFISFNDDGNDRQTLTLQCKVTESRLVRDDEDFAEGFDEFVEDGIIALGKIQESQARRRKRQEMSEMIQQAERASDAESDDSEAERCIAYDHAQTRAGMDGLRKHEMENEDVSAEIPVQITPLPILSECLERFQKRLDSMEMEQDQRRKKLLDAEQEEQDISIREKELQAFLIQAGDRLAAMMSDSTHETQDSMKLILDADTHLKTSERGLENYGN</sequence>
<dbReference type="OrthoDB" id="429427at2759"/>
<feature type="region of interest" description="Disordered" evidence="2">
    <location>
        <begin position="18"/>
        <end position="41"/>
    </location>
</feature>
<feature type="region of interest" description="Disordered" evidence="2">
    <location>
        <begin position="276"/>
        <end position="306"/>
    </location>
</feature>
<gene>
    <name evidence="3" type="ORF">GcC1_202037</name>
</gene>
<feature type="coiled-coil region" evidence="1">
    <location>
        <begin position="353"/>
        <end position="380"/>
    </location>
</feature>
<evidence type="ECO:0000313" key="3">
    <source>
        <dbReference type="EMBL" id="RKF55598.1"/>
    </source>
</evidence>
<keyword evidence="1" id="KW-0175">Coiled coil</keyword>
<dbReference type="EMBL" id="MCBR01020264">
    <property type="protein sequence ID" value="RKF55598.1"/>
    <property type="molecule type" value="Genomic_DNA"/>
</dbReference>